<evidence type="ECO:0000313" key="6">
    <source>
        <dbReference type="EMBL" id="EPQ57180.1"/>
    </source>
</evidence>
<evidence type="ECO:0000259" key="5">
    <source>
        <dbReference type="PROSITE" id="PS50865"/>
    </source>
</evidence>
<organism evidence="6 7">
    <name type="scientific">Gloeophyllum trabeum (strain ATCC 11539 / FP-39264 / Madison 617)</name>
    <name type="common">Brown rot fungus</name>
    <dbReference type="NCBI Taxonomy" id="670483"/>
    <lineage>
        <taxon>Eukaryota</taxon>
        <taxon>Fungi</taxon>
        <taxon>Dikarya</taxon>
        <taxon>Basidiomycota</taxon>
        <taxon>Agaricomycotina</taxon>
        <taxon>Agaricomycetes</taxon>
        <taxon>Gloeophyllales</taxon>
        <taxon>Gloeophyllaceae</taxon>
        <taxon>Gloeophyllum</taxon>
    </lineage>
</organism>
<dbReference type="EMBL" id="KB469299">
    <property type="protein sequence ID" value="EPQ57180.1"/>
    <property type="molecule type" value="Genomic_DNA"/>
</dbReference>
<evidence type="ECO:0000256" key="3">
    <source>
        <dbReference type="ARBA" id="ARBA00022833"/>
    </source>
</evidence>
<dbReference type="Pfam" id="PF01753">
    <property type="entry name" value="zf-MYND"/>
    <property type="match status" value="1"/>
</dbReference>
<protein>
    <recommendedName>
        <fullName evidence="5">MYND-type domain-containing protein</fullName>
    </recommendedName>
</protein>
<evidence type="ECO:0000256" key="1">
    <source>
        <dbReference type="ARBA" id="ARBA00022723"/>
    </source>
</evidence>
<dbReference type="AlphaFoldDB" id="S7RRC0"/>
<dbReference type="OrthoDB" id="9922773at2759"/>
<dbReference type="HOGENOM" id="CLU_092131_0_0_1"/>
<keyword evidence="1" id="KW-0479">Metal-binding</keyword>
<keyword evidence="2 4" id="KW-0863">Zinc-finger</keyword>
<proteinExistence type="predicted"/>
<dbReference type="GO" id="GO:0008270">
    <property type="term" value="F:zinc ion binding"/>
    <property type="evidence" value="ECO:0007669"/>
    <property type="project" value="UniProtKB-KW"/>
</dbReference>
<dbReference type="KEGG" id="gtr:GLOTRDRAFT_120486"/>
<feature type="domain" description="MYND-type" evidence="5">
    <location>
        <begin position="24"/>
        <end position="64"/>
    </location>
</feature>
<dbReference type="InterPro" id="IPR002893">
    <property type="entry name" value="Znf_MYND"/>
</dbReference>
<keyword evidence="7" id="KW-1185">Reference proteome</keyword>
<evidence type="ECO:0000256" key="4">
    <source>
        <dbReference type="PROSITE-ProRule" id="PRU00134"/>
    </source>
</evidence>
<dbReference type="eggNOG" id="ENOG502SZEZ">
    <property type="taxonomic scope" value="Eukaryota"/>
</dbReference>
<dbReference type="PROSITE" id="PS50865">
    <property type="entry name" value="ZF_MYND_2"/>
    <property type="match status" value="1"/>
</dbReference>
<dbReference type="Proteomes" id="UP000030669">
    <property type="component" value="Unassembled WGS sequence"/>
</dbReference>
<evidence type="ECO:0000256" key="2">
    <source>
        <dbReference type="ARBA" id="ARBA00022771"/>
    </source>
</evidence>
<dbReference type="RefSeq" id="XP_007864321.1">
    <property type="nucleotide sequence ID" value="XM_007866130.1"/>
</dbReference>
<keyword evidence="3" id="KW-0862">Zinc</keyword>
<dbReference type="GeneID" id="19300644"/>
<name>S7RRC0_GLOTA</name>
<accession>S7RRC0</accession>
<dbReference type="SUPFAM" id="SSF144232">
    <property type="entry name" value="HIT/MYND zinc finger-like"/>
    <property type="match status" value="1"/>
</dbReference>
<dbReference type="PROSITE" id="PS01360">
    <property type="entry name" value="ZF_MYND_1"/>
    <property type="match status" value="1"/>
</dbReference>
<reference evidence="6 7" key="1">
    <citation type="journal article" date="2012" name="Science">
        <title>The Paleozoic origin of enzymatic lignin decomposition reconstructed from 31 fungal genomes.</title>
        <authorList>
            <person name="Floudas D."/>
            <person name="Binder M."/>
            <person name="Riley R."/>
            <person name="Barry K."/>
            <person name="Blanchette R.A."/>
            <person name="Henrissat B."/>
            <person name="Martinez A.T."/>
            <person name="Otillar R."/>
            <person name="Spatafora J.W."/>
            <person name="Yadav J.S."/>
            <person name="Aerts A."/>
            <person name="Benoit I."/>
            <person name="Boyd A."/>
            <person name="Carlson A."/>
            <person name="Copeland A."/>
            <person name="Coutinho P.M."/>
            <person name="de Vries R.P."/>
            <person name="Ferreira P."/>
            <person name="Findley K."/>
            <person name="Foster B."/>
            <person name="Gaskell J."/>
            <person name="Glotzer D."/>
            <person name="Gorecki P."/>
            <person name="Heitman J."/>
            <person name="Hesse C."/>
            <person name="Hori C."/>
            <person name="Igarashi K."/>
            <person name="Jurgens J.A."/>
            <person name="Kallen N."/>
            <person name="Kersten P."/>
            <person name="Kohler A."/>
            <person name="Kuees U."/>
            <person name="Kumar T.K.A."/>
            <person name="Kuo A."/>
            <person name="LaButti K."/>
            <person name="Larrondo L.F."/>
            <person name="Lindquist E."/>
            <person name="Ling A."/>
            <person name="Lombard V."/>
            <person name="Lucas S."/>
            <person name="Lundell T."/>
            <person name="Martin R."/>
            <person name="McLaughlin D.J."/>
            <person name="Morgenstern I."/>
            <person name="Morin E."/>
            <person name="Murat C."/>
            <person name="Nagy L.G."/>
            <person name="Nolan M."/>
            <person name="Ohm R.A."/>
            <person name="Patyshakuliyeva A."/>
            <person name="Rokas A."/>
            <person name="Ruiz-Duenas F.J."/>
            <person name="Sabat G."/>
            <person name="Salamov A."/>
            <person name="Samejima M."/>
            <person name="Schmutz J."/>
            <person name="Slot J.C."/>
            <person name="St John F."/>
            <person name="Stenlid J."/>
            <person name="Sun H."/>
            <person name="Sun S."/>
            <person name="Syed K."/>
            <person name="Tsang A."/>
            <person name="Wiebenga A."/>
            <person name="Young D."/>
            <person name="Pisabarro A."/>
            <person name="Eastwood D.C."/>
            <person name="Martin F."/>
            <person name="Cullen D."/>
            <person name="Grigoriev I.V."/>
            <person name="Hibbett D.S."/>
        </authorList>
    </citation>
    <scope>NUCLEOTIDE SEQUENCE [LARGE SCALE GENOMIC DNA]</scope>
    <source>
        <strain evidence="6 7">ATCC 11539</strain>
    </source>
</reference>
<gene>
    <name evidence="6" type="ORF">GLOTRDRAFT_120486</name>
</gene>
<dbReference type="OMA" id="KLATHCM"/>
<sequence length="261" mass="29952">MASQDITLADPVAEEKSKSIYDTCWYCRKVVGKAKVKRCANCRMVWYCSKDCQRKAWPTHKPRCMTGSNLWEQLANDPDGDDKAALHKDLTKWVATWRDVISTYAIHALDIANHGRQRINTHTILIELESRRNRSTRADMFRIVKASLLSQQEFTDWINSADILPEDLARVRENRGADTVQIALTCDGQALRFLWFQLRDNGESCERDKREFSAFMAKAWPMLLEAVINSGDPDMEMSEALAALTDEQNAMIMDMMAEHML</sequence>
<dbReference type="Gene3D" id="6.10.140.2220">
    <property type="match status" value="1"/>
</dbReference>
<evidence type="ECO:0000313" key="7">
    <source>
        <dbReference type="Proteomes" id="UP000030669"/>
    </source>
</evidence>